<dbReference type="STRING" id="77044.A0A1S7UIP0"/>
<protein>
    <submittedName>
        <fullName evidence="2">Uncharacterized protein</fullName>
    </submittedName>
</protein>
<feature type="chain" id="PRO_5013272574" evidence="1">
    <location>
        <begin position="20"/>
        <end position="178"/>
    </location>
</feature>
<dbReference type="EMBL" id="DF977446">
    <property type="protein sequence ID" value="GAP82816.1"/>
    <property type="molecule type" value="Genomic_DNA"/>
</dbReference>
<keyword evidence="3" id="KW-1185">Reference proteome</keyword>
<dbReference type="OrthoDB" id="2117996at2759"/>
<evidence type="ECO:0000256" key="1">
    <source>
        <dbReference type="SAM" id="SignalP"/>
    </source>
</evidence>
<dbReference type="Proteomes" id="UP000054516">
    <property type="component" value="Unassembled WGS sequence"/>
</dbReference>
<feature type="signal peptide" evidence="1">
    <location>
        <begin position="1"/>
        <end position="19"/>
    </location>
</feature>
<accession>A0A1S7UIP0</accession>
<dbReference type="AlphaFoldDB" id="A0A1S7UIP0"/>
<reference evidence="2" key="1">
    <citation type="submission" date="2016-03" db="EMBL/GenBank/DDBJ databases">
        <title>Draft genome sequence of Rosellinia necatrix.</title>
        <authorList>
            <person name="Kanematsu S."/>
        </authorList>
    </citation>
    <scope>NUCLEOTIDE SEQUENCE [LARGE SCALE GENOMIC DNA]</scope>
    <source>
        <strain evidence="2">W97</strain>
    </source>
</reference>
<name>A0A1S7UIP0_ROSNE</name>
<sequence length="178" mass="18354">MQLSLIALFPVLLASISTALPSGTAPRTSISKQQLADAQNKWRADTSAVSQFLSAVPSLSGRGGAQLAAAARVALDAENDELAHKAVLDAAFLGSDARVAAADDVLVAQGTFQAVVDALALFARDGASMAPSEVAVLLRRANAVRCARVLPAIDAYFRVAGEALHNGGFLLATRPDNC</sequence>
<gene>
    <name evidence="2" type="ORF">SAMD00023353_0103470</name>
</gene>
<keyword evidence="1" id="KW-0732">Signal</keyword>
<evidence type="ECO:0000313" key="3">
    <source>
        <dbReference type="Proteomes" id="UP000054516"/>
    </source>
</evidence>
<proteinExistence type="predicted"/>
<evidence type="ECO:0000313" key="2">
    <source>
        <dbReference type="EMBL" id="GAP82816.1"/>
    </source>
</evidence>
<organism evidence="2">
    <name type="scientific">Rosellinia necatrix</name>
    <name type="common">White root-rot fungus</name>
    <dbReference type="NCBI Taxonomy" id="77044"/>
    <lineage>
        <taxon>Eukaryota</taxon>
        <taxon>Fungi</taxon>
        <taxon>Dikarya</taxon>
        <taxon>Ascomycota</taxon>
        <taxon>Pezizomycotina</taxon>
        <taxon>Sordariomycetes</taxon>
        <taxon>Xylariomycetidae</taxon>
        <taxon>Xylariales</taxon>
        <taxon>Xylariaceae</taxon>
        <taxon>Rosellinia</taxon>
    </lineage>
</organism>